<keyword evidence="3" id="KW-1185">Reference proteome</keyword>
<evidence type="ECO:0000256" key="1">
    <source>
        <dbReference type="SAM" id="MobiDB-lite"/>
    </source>
</evidence>
<name>A0AAE0AEB1_9ROSI</name>
<organism evidence="2 3">
    <name type="scientific">Dipteronia sinensis</name>
    <dbReference type="NCBI Taxonomy" id="43782"/>
    <lineage>
        <taxon>Eukaryota</taxon>
        <taxon>Viridiplantae</taxon>
        <taxon>Streptophyta</taxon>
        <taxon>Embryophyta</taxon>
        <taxon>Tracheophyta</taxon>
        <taxon>Spermatophyta</taxon>
        <taxon>Magnoliopsida</taxon>
        <taxon>eudicotyledons</taxon>
        <taxon>Gunneridae</taxon>
        <taxon>Pentapetalae</taxon>
        <taxon>rosids</taxon>
        <taxon>malvids</taxon>
        <taxon>Sapindales</taxon>
        <taxon>Sapindaceae</taxon>
        <taxon>Hippocastanoideae</taxon>
        <taxon>Acereae</taxon>
        <taxon>Dipteronia</taxon>
    </lineage>
</organism>
<comment type="caution">
    <text evidence="2">The sequence shown here is derived from an EMBL/GenBank/DDBJ whole genome shotgun (WGS) entry which is preliminary data.</text>
</comment>
<proteinExistence type="predicted"/>
<evidence type="ECO:0000313" key="3">
    <source>
        <dbReference type="Proteomes" id="UP001281410"/>
    </source>
</evidence>
<protein>
    <submittedName>
        <fullName evidence="2">Uncharacterized protein</fullName>
    </submittedName>
</protein>
<dbReference type="EMBL" id="JANJYJ010000005">
    <property type="protein sequence ID" value="KAK3211968.1"/>
    <property type="molecule type" value="Genomic_DNA"/>
</dbReference>
<reference evidence="2" key="1">
    <citation type="journal article" date="2023" name="Plant J.">
        <title>Genome sequences and population genomics provide insights into the demographic history, inbreeding, and mutation load of two 'living fossil' tree species of Dipteronia.</title>
        <authorList>
            <person name="Feng Y."/>
            <person name="Comes H.P."/>
            <person name="Chen J."/>
            <person name="Zhu S."/>
            <person name="Lu R."/>
            <person name="Zhang X."/>
            <person name="Li P."/>
            <person name="Qiu J."/>
            <person name="Olsen K.M."/>
            <person name="Qiu Y."/>
        </authorList>
    </citation>
    <scope>NUCLEOTIDE SEQUENCE</scope>
    <source>
        <strain evidence="2">NBL</strain>
    </source>
</reference>
<dbReference type="AlphaFoldDB" id="A0AAE0AEB1"/>
<accession>A0AAE0AEB1</accession>
<evidence type="ECO:0000313" key="2">
    <source>
        <dbReference type="EMBL" id="KAK3211968.1"/>
    </source>
</evidence>
<feature type="compositionally biased region" description="Low complexity" evidence="1">
    <location>
        <begin position="185"/>
        <end position="207"/>
    </location>
</feature>
<gene>
    <name evidence="2" type="ORF">Dsin_016674</name>
</gene>
<feature type="region of interest" description="Disordered" evidence="1">
    <location>
        <begin position="157"/>
        <end position="217"/>
    </location>
</feature>
<dbReference type="Proteomes" id="UP001281410">
    <property type="component" value="Unassembled WGS sequence"/>
</dbReference>
<sequence>MGPGHGHLLHQSRAGPDDITQEKVFDIGSEGDMDKKKDQPNWGTAFKLDGDGRIKLECGVIVPDHTLYRTKKYALKIGEGDHKQSYNKLYRYGHIILERNPGSYVKLSTIRNNPNPQVPANFQGFDISFQAQKWNLTNALANMVYGLSLGFHIASTSTAPPKGSKRKRNEAGRNSIPTSGLLGLASTHDGTATTTALGGSSTTAAPTHASGTITRVI</sequence>